<evidence type="ECO:0000313" key="3">
    <source>
        <dbReference type="Proteomes" id="UP000050816"/>
    </source>
</evidence>
<comment type="caution">
    <text evidence="2">The sequence shown here is derived from an EMBL/GenBank/DDBJ whole genome shotgun (WGS) entry which is preliminary data.</text>
</comment>
<proteinExistence type="predicted"/>
<dbReference type="PATRIC" id="fig|1423760.3.peg.27"/>
<sequence>MKVYIQSNSHNIPLSINCYAAMSGFHQMGFEVVPFQQLTEVLPHMTQADLVVGGLRSVRQRLKFLKIDCSELNYPKSLRQYLGRQIWYSQINTINHHPETWPIFVKSVEGKRITGKVIRTPKDLIGLGSSYENPTVICSEVVDFVAEWRVYVRYGQIEGVRPYTGDWHYHYDPQVIEDCLQDYQDQPASYSLDFGITKDGQTLLIEVNDGYSLAAYGLNEIRYAKLLAARWAELTRTIDECKF</sequence>
<dbReference type="AlphaFoldDB" id="A0A0R1UFQ9"/>
<dbReference type="Proteomes" id="UP000050816">
    <property type="component" value="Unassembled WGS sequence"/>
</dbReference>
<dbReference type="Pfam" id="PF18299">
    <property type="entry name" value="R2K_2"/>
    <property type="match status" value="1"/>
</dbReference>
<reference evidence="2 3" key="1">
    <citation type="journal article" date="2015" name="Genome Announc.">
        <title>Expanding the biotechnology potential of lactobacilli through comparative genomics of 213 strains and associated genera.</title>
        <authorList>
            <person name="Sun Z."/>
            <person name="Harris H.M."/>
            <person name="McCann A."/>
            <person name="Guo C."/>
            <person name="Argimon S."/>
            <person name="Zhang W."/>
            <person name="Yang X."/>
            <person name="Jeffery I.B."/>
            <person name="Cooney J.C."/>
            <person name="Kagawa T.F."/>
            <person name="Liu W."/>
            <person name="Song Y."/>
            <person name="Salvetti E."/>
            <person name="Wrobel A."/>
            <person name="Rasinkangas P."/>
            <person name="Parkhill J."/>
            <person name="Rea M.C."/>
            <person name="O'Sullivan O."/>
            <person name="Ritari J."/>
            <person name="Douillard F.P."/>
            <person name="Paul Ross R."/>
            <person name="Yang R."/>
            <person name="Briner A.E."/>
            <person name="Felis G.E."/>
            <person name="de Vos W.M."/>
            <person name="Barrangou R."/>
            <person name="Klaenhammer T.R."/>
            <person name="Caufield P.W."/>
            <person name="Cui Y."/>
            <person name="Zhang H."/>
            <person name="O'Toole P.W."/>
        </authorList>
    </citation>
    <scope>NUCLEOTIDE SEQUENCE [LARGE SCALE GENOMIC DNA]</scope>
    <source>
        <strain evidence="2 3">DSM 15946</strain>
    </source>
</reference>
<organism evidence="2 3">
    <name type="scientific">Limosilactobacillus ingluviei DSM 15946</name>
    <dbReference type="NCBI Taxonomy" id="1423760"/>
    <lineage>
        <taxon>Bacteria</taxon>
        <taxon>Bacillati</taxon>
        <taxon>Bacillota</taxon>
        <taxon>Bacilli</taxon>
        <taxon>Lactobacillales</taxon>
        <taxon>Lactobacillaceae</taxon>
        <taxon>Limosilactobacillus</taxon>
    </lineage>
</organism>
<evidence type="ECO:0000313" key="2">
    <source>
        <dbReference type="EMBL" id="KRL92288.1"/>
    </source>
</evidence>
<protein>
    <recommendedName>
        <fullName evidence="1">ATP-grasp domain-containing protein</fullName>
    </recommendedName>
</protein>
<dbReference type="RefSeq" id="WP_056953581.1">
    <property type="nucleotide sequence ID" value="NZ_AZFK01000006.1"/>
</dbReference>
<name>A0A0R1UFQ9_9LACO</name>
<evidence type="ECO:0000259" key="1">
    <source>
        <dbReference type="Pfam" id="PF18299"/>
    </source>
</evidence>
<feature type="domain" description="ATP-grasp" evidence="1">
    <location>
        <begin position="81"/>
        <end position="226"/>
    </location>
</feature>
<dbReference type="InterPro" id="IPR041261">
    <property type="entry name" value="R2K_2"/>
</dbReference>
<gene>
    <name evidence="2" type="ORF">FC43_GL000026</name>
</gene>
<dbReference type="EMBL" id="AZFK01000006">
    <property type="protein sequence ID" value="KRL92288.1"/>
    <property type="molecule type" value="Genomic_DNA"/>
</dbReference>
<accession>A0A0R1UFQ9</accession>